<comment type="subcellular location">
    <subcellularLocation>
        <location evidence="1">Secreted</location>
    </subcellularLocation>
</comment>
<name>A0A8C5Q176_9ANUR</name>
<protein>
    <recommendedName>
        <fullName evidence="4">UPAR/Ly6 domain-containing protein</fullName>
    </recommendedName>
</protein>
<dbReference type="GeneTree" id="ENSGT00940000163304"/>
<dbReference type="InterPro" id="IPR050918">
    <property type="entry name" value="CNF-like_PLA2_Inhibitor"/>
</dbReference>
<dbReference type="Ensembl" id="ENSLLET00000031297.1">
    <property type="protein sequence ID" value="ENSLLEP00000030136.1"/>
    <property type="gene ID" value="ENSLLEG00000019066.1"/>
</dbReference>
<reference evidence="5" key="1">
    <citation type="submission" date="2025-08" db="UniProtKB">
        <authorList>
            <consortium name="Ensembl"/>
        </authorList>
    </citation>
    <scope>IDENTIFICATION</scope>
</reference>
<dbReference type="AlphaFoldDB" id="A0A8C5Q176"/>
<evidence type="ECO:0000256" key="2">
    <source>
        <dbReference type="ARBA" id="ARBA00022525"/>
    </source>
</evidence>
<dbReference type="Pfam" id="PF00021">
    <property type="entry name" value="UPAR_LY6"/>
    <property type="match status" value="2"/>
</dbReference>
<keyword evidence="6" id="KW-1185">Reference proteome</keyword>
<evidence type="ECO:0000256" key="1">
    <source>
        <dbReference type="ARBA" id="ARBA00004613"/>
    </source>
</evidence>
<dbReference type="InterPro" id="IPR016054">
    <property type="entry name" value="LY6_UPA_recep-like"/>
</dbReference>
<dbReference type="CDD" id="cd23572">
    <property type="entry name" value="TFP_LU_ECD_PINLYP_rpt2"/>
    <property type="match status" value="1"/>
</dbReference>
<dbReference type="GO" id="GO:0005576">
    <property type="term" value="C:extracellular region"/>
    <property type="evidence" value="ECO:0007669"/>
    <property type="project" value="UniProtKB-SubCell"/>
</dbReference>
<reference evidence="5" key="2">
    <citation type="submission" date="2025-09" db="UniProtKB">
        <authorList>
            <consortium name="Ensembl"/>
        </authorList>
    </citation>
    <scope>IDENTIFICATION</scope>
</reference>
<dbReference type="OrthoDB" id="9907178at2759"/>
<feature type="chain" id="PRO_5034428676" description="UPAR/Ly6 domain-containing protein" evidence="3">
    <location>
        <begin position="25"/>
        <end position="221"/>
    </location>
</feature>
<dbReference type="InterPro" id="IPR045860">
    <property type="entry name" value="Snake_toxin-like_sf"/>
</dbReference>
<keyword evidence="3" id="KW-0732">Signal</keyword>
<feature type="domain" description="UPAR/Ly6" evidence="4">
    <location>
        <begin position="24"/>
        <end position="105"/>
    </location>
</feature>
<evidence type="ECO:0000259" key="4">
    <source>
        <dbReference type="Pfam" id="PF00021"/>
    </source>
</evidence>
<keyword evidence="2" id="KW-0964">Secreted</keyword>
<evidence type="ECO:0000313" key="6">
    <source>
        <dbReference type="Proteomes" id="UP000694569"/>
    </source>
</evidence>
<accession>A0A8C5Q176</accession>
<dbReference type="SUPFAM" id="SSF57302">
    <property type="entry name" value="Snake toxin-like"/>
    <property type="match status" value="2"/>
</dbReference>
<proteinExistence type="predicted"/>
<dbReference type="Gene3D" id="2.10.60.10">
    <property type="entry name" value="CD59"/>
    <property type="match status" value="2"/>
</dbReference>
<feature type="domain" description="UPAR/Ly6" evidence="4">
    <location>
        <begin position="120"/>
        <end position="199"/>
    </location>
</feature>
<dbReference type="Proteomes" id="UP000694569">
    <property type="component" value="Unplaced"/>
</dbReference>
<organism evidence="5 6">
    <name type="scientific">Leptobrachium leishanense</name>
    <name type="common">Leishan spiny toad</name>
    <dbReference type="NCBI Taxonomy" id="445787"/>
    <lineage>
        <taxon>Eukaryota</taxon>
        <taxon>Metazoa</taxon>
        <taxon>Chordata</taxon>
        <taxon>Craniata</taxon>
        <taxon>Vertebrata</taxon>
        <taxon>Euteleostomi</taxon>
        <taxon>Amphibia</taxon>
        <taxon>Batrachia</taxon>
        <taxon>Anura</taxon>
        <taxon>Pelobatoidea</taxon>
        <taxon>Megophryidae</taxon>
        <taxon>Leptobrachium</taxon>
    </lineage>
</organism>
<evidence type="ECO:0000256" key="3">
    <source>
        <dbReference type="SAM" id="SignalP"/>
    </source>
</evidence>
<evidence type="ECO:0000313" key="5">
    <source>
        <dbReference type="Ensembl" id="ENSLLEP00000030136.1"/>
    </source>
</evidence>
<sequence>MLYKMKSLLLFTCLLSGLVSFGYSLSCMHCQTEGELSCTGDEKKCPSENYACAATSTISIIEGVARKTFSRSCEKRSSCGIFGTIGYLKGKVKTATSCCYADSCTPSSPALPVDNSQRVGLTCSSCTSQDSTWCHTGETIECTGEEKRCLFQATTTSGPKQRKSSVRGCASKSLCDIGSQSHDFGNGIKVTTEVTCTSSSININQNLLVLTFIAVLSVLII</sequence>
<feature type="signal peptide" evidence="3">
    <location>
        <begin position="1"/>
        <end position="24"/>
    </location>
</feature>
<dbReference type="PANTHER" id="PTHR20914">
    <property type="entry name" value="LY6/PLAUR DOMAIN-CONTAINING PROTEIN 8"/>
    <property type="match status" value="1"/>
</dbReference>
<dbReference type="PANTHER" id="PTHR20914:SF25">
    <property type="entry name" value="PHOSPHOLIPASE A2 INHIBITOR AND LY6_PLAUR DOMAIN-CONTAINING PROTEIN"/>
    <property type="match status" value="1"/>
</dbReference>